<organism evidence="2 4">
    <name type="scientific">Didymodactylos carnosus</name>
    <dbReference type="NCBI Taxonomy" id="1234261"/>
    <lineage>
        <taxon>Eukaryota</taxon>
        <taxon>Metazoa</taxon>
        <taxon>Spiralia</taxon>
        <taxon>Gnathifera</taxon>
        <taxon>Rotifera</taxon>
        <taxon>Eurotatoria</taxon>
        <taxon>Bdelloidea</taxon>
        <taxon>Philodinida</taxon>
        <taxon>Philodinidae</taxon>
        <taxon>Didymodactylos</taxon>
    </lineage>
</organism>
<sequence>MMNRRSTISLKNIPITKLQLPPRKRSQAQLKTSSESSFIPPSIMTDIEALQQTQSKQEITSKDSLNLTNELSGVLLQVSGQTHTILSAKDQPATNGLLSFNQP</sequence>
<proteinExistence type="predicted"/>
<comment type="caution">
    <text evidence="2">The sequence shown here is derived from an EMBL/GenBank/DDBJ whole genome shotgun (WGS) entry which is preliminary data.</text>
</comment>
<reference evidence="2" key="1">
    <citation type="submission" date="2021-02" db="EMBL/GenBank/DDBJ databases">
        <authorList>
            <person name="Nowell W R."/>
        </authorList>
    </citation>
    <scope>NUCLEOTIDE SEQUENCE</scope>
</reference>
<evidence type="ECO:0000256" key="1">
    <source>
        <dbReference type="SAM" id="MobiDB-lite"/>
    </source>
</evidence>
<protein>
    <submittedName>
        <fullName evidence="2">Uncharacterized protein</fullName>
    </submittedName>
</protein>
<name>A0A816F360_9BILA</name>
<keyword evidence="4" id="KW-1185">Reference proteome</keyword>
<dbReference type="EMBL" id="CAJNOQ010052849">
    <property type="protein sequence ID" value="CAF1654139.1"/>
    <property type="molecule type" value="Genomic_DNA"/>
</dbReference>
<dbReference type="Proteomes" id="UP000681722">
    <property type="component" value="Unassembled WGS sequence"/>
</dbReference>
<dbReference type="Proteomes" id="UP000663829">
    <property type="component" value="Unassembled WGS sequence"/>
</dbReference>
<dbReference type="AlphaFoldDB" id="A0A816F360"/>
<gene>
    <name evidence="2" type="ORF">GPM918_LOCUS45679</name>
    <name evidence="3" type="ORF">SRO942_LOCUS48414</name>
</gene>
<accession>A0A816F360</accession>
<feature type="compositionally biased region" description="Polar residues" evidence="1">
    <location>
        <begin position="27"/>
        <end position="39"/>
    </location>
</feature>
<evidence type="ECO:0000313" key="2">
    <source>
        <dbReference type="EMBL" id="CAF1654139.1"/>
    </source>
</evidence>
<feature type="region of interest" description="Disordered" evidence="1">
    <location>
        <begin position="1"/>
        <end position="41"/>
    </location>
</feature>
<evidence type="ECO:0000313" key="3">
    <source>
        <dbReference type="EMBL" id="CAF4588690.1"/>
    </source>
</evidence>
<dbReference type="EMBL" id="CAJOBC010124458">
    <property type="protein sequence ID" value="CAF4588690.1"/>
    <property type="molecule type" value="Genomic_DNA"/>
</dbReference>
<evidence type="ECO:0000313" key="4">
    <source>
        <dbReference type="Proteomes" id="UP000663829"/>
    </source>
</evidence>
<feature type="non-terminal residue" evidence="2">
    <location>
        <position position="1"/>
    </location>
</feature>
<feature type="compositionally biased region" description="Polar residues" evidence="1">
    <location>
        <begin position="1"/>
        <end position="10"/>
    </location>
</feature>